<protein>
    <submittedName>
        <fullName evidence="1">Uncharacterized protein</fullName>
    </submittedName>
</protein>
<organism evidence="1 2">
    <name type="scientific">[Clostridium] methylpentosum DSM 5476</name>
    <dbReference type="NCBI Taxonomy" id="537013"/>
    <lineage>
        <taxon>Bacteria</taxon>
        <taxon>Bacillati</taxon>
        <taxon>Bacillota</taxon>
        <taxon>Clostridia</taxon>
        <taxon>Eubacteriales</taxon>
        <taxon>Oscillospiraceae</taxon>
        <taxon>Oscillospiraceae incertae sedis</taxon>
    </lineage>
</organism>
<proteinExistence type="predicted"/>
<accession>C0EG03</accession>
<sequence>MSVVFSFGNPFTFFSLSPVEPEILPIYSDQKDRGTDFSVPLSFWPEVCPKQGIEGYSLHYSKEKRLLIFSVPCFL</sequence>
<evidence type="ECO:0000313" key="1">
    <source>
        <dbReference type="EMBL" id="EEG29613.1"/>
    </source>
</evidence>
<gene>
    <name evidence="1" type="ORF">CLOSTMETH_02794</name>
</gene>
<dbReference type="AlphaFoldDB" id="C0EG03"/>
<comment type="caution">
    <text evidence="1">The sequence shown here is derived from an EMBL/GenBank/DDBJ whole genome shotgun (WGS) entry which is preliminary data.</text>
</comment>
<keyword evidence="2" id="KW-1185">Reference proteome</keyword>
<reference evidence="1 2" key="2">
    <citation type="submission" date="2009-02" db="EMBL/GenBank/DDBJ databases">
        <title>Draft genome sequence of Clostridium methylpentosum (DSM 5476).</title>
        <authorList>
            <person name="Sudarsanam P."/>
            <person name="Ley R."/>
            <person name="Guruge J."/>
            <person name="Turnbaugh P.J."/>
            <person name="Mahowald M."/>
            <person name="Liep D."/>
            <person name="Gordon J."/>
        </authorList>
    </citation>
    <scope>NUCLEOTIDE SEQUENCE [LARGE SCALE GENOMIC DNA]</scope>
    <source>
        <strain evidence="1 2">DSM 5476</strain>
    </source>
</reference>
<reference evidence="1 2" key="1">
    <citation type="submission" date="2009-01" db="EMBL/GenBank/DDBJ databases">
        <authorList>
            <person name="Fulton L."/>
            <person name="Clifton S."/>
            <person name="Fulton B."/>
            <person name="Xu J."/>
            <person name="Minx P."/>
            <person name="Pepin K.H."/>
            <person name="Johnson M."/>
            <person name="Bhonagiri V."/>
            <person name="Nash W.E."/>
            <person name="Mardis E.R."/>
            <person name="Wilson R.K."/>
        </authorList>
    </citation>
    <scope>NUCLEOTIDE SEQUENCE [LARGE SCALE GENOMIC DNA]</scope>
    <source>
        <strain evidence="1 2">DSM 5476</strain>
    </source>
</reference>
<dbReference type="HOGENOM" id="CLU_2664639_0_0_9"/>
<name>C0EG03_9FIRM</name>
<evidence type="ECO:0000313" key="2">
    <source>
        <dbReference type="Proteomes" id="UP000003340"/>
    </source>
</evidence>
<dbReference type="EMBL" id="ACEC01000094">
    <property type="protein sequence ID" value="EEG29613.1"/>
    <property type="molecule type" value="Genomic_DNA"/>
</dbReference>
<dbReference type="Proteomes" id="UP000003340">
    <property type="component" value="Unassembled WGS sequence"/>
</dbReference>